<dbReference type="OrthoDB" id="10388009at2759"/>
<gene>
    <name evidence="3 4" type="primary">LOC110976815</name>
</gene>
<name>A0A8B7Y1D8_ACAPL</name>
<reference evidence="3 4" key="1">
    <citation type="submission" date="2025-04" db="UniProtKB">
        <authorList>
            <consortium name="RefSeq"/>
        </authorList>
    </citation>
    <scope>IDENTIFICATION</scope>
</reference>
<proteinExistence type="predicted"/>
<keyword evidence="1" id="KW-0732">Signal</keyword>
<feature type="signal peptide" evidence="1">
    <location>
        <begin position="1"/>
        <end position="21"/>
    </location>
</feature>
<feature type="chain" id="PRO_5044665494" evidence="1">
    <location>
        <begin position="22"/>
        <end position="101"/>
    </location>
</feature>
<keyword evidence="2" id="KW-1185">Reference proteome</keyword>
<dbReference type="AlphaFoldDB" id="A0A8B7Y1D8"/>
<sequence>MASRSLVILLAVAMVFSLATAFYDPQLEDDLDFEALEREVEKRDDEMSEDLLQMDKRSYPRCRHWLTKQLCRCDNSYGRYEEERYHCMYGQRGSQRGPFRV</sequence>
<dbReference type="KEGG" id="aplc:110976815"/>
<dbReference type="RefSeq" id="XP_022086116.1">
    <property type="nucleotide sequence ID" value="XM_022230424.1"/>
</dbReference>
<evidence type="ECO:0000313" key="2">
    <source>
        <dbReference type="Proteomes" id="UP000694845"/>
    </source>
</evidence>
<evidence type="ECO:0000256" key="1">
    <source>
        <dbReference type="SAM" id="SignalP"/>
    </source>
</evidence>
<dbReference type="GeneID" id="110976815"/>
<evidence type="ECO:0000313" key="3">
    <source>
        <dbReference type="RefSeq" id="XP_022086115.1"/>
    </source>
</evidence>
<accession>A0A8B7Y1D8</accession>
<protein>
    <submittedName>
        <fullName evidence="3 4">Uncharacterized protein LOC110976815</fullName>
    </submittedName>
</protein>
<dbReference type="OMA" id="PRCRHWL"/>
<dbReference type="Proteomes" id="UP000694845">
    <property type="component" value="Unplaced"/>
</dbReference>
<evidence type="ECO:0000313" key="4">
    <source>
        <dbReference type="RefSeq" id="XP_022086116.1"/>
    </source>
</evidence>
<dbReference type="RefSeq" id="XP_022086115.1">
    <property type="nucleotide sequence ID" value="XM_022230423.1"/>
</dbReference>
<organism evidence="2 3">
    <name type="scientific">Acanthaster planci</name>
    <name type="common">Crown-of-thorns starfish</name>
    <dbReference type="NCBI Taxonomy" id="133434"/>
    <lineage>
        <taxon>Eukaryota</taxon>
        <taxon>Metazoa</taxon>
        <taxon>Echinodermata</taxon>
        <taxon>Eleutherozoa</taxon>
        <taxon>Asterozoa</taxon>
        <taxon>Asteroidea</taxon>
        <taxon>Valvatacea</taxon>
        <taxon>Valvatida</taxon>
        <taxon>Acanthasteridae</taxon>
        <taxon>Acanthaster</taxon>
    </lineage>
</organism>